<keyword evidence="3" id="KW-1185">Reference proteome</keyword>
<evidence type="ECO:0000256" key="1">
    <source>
        <dbReference type="SAM" id="SignalP"/>
    </source>
</evidence>
<protein>
    <submittedName>
        <fullName evidence="2">Uncharacterized protein</fullName>
    </submittedName>
</protein>
<keyword evidence="1" id="KW-0732">Signal</keyword>
<organism evidence="2 3">
    <name type="scientific">Agaribacillus aureus</name>
    <dbReference type="NCBI Taxonomy" id="3051825"/>
    <lineage>
        <taxon>Bacteria</taxon>
        <taxon>Pseudomonadati</taxon>
        <taxon>Bacteroidota</taxon>
        <taxon>Cytophagia</taxon>
        <taxon>Cytophagales</taxon>
        <taxon>Splendidivirgaceae</taxon>
        <taxon>Agaribacillus</taxon>
    </lineage>
</organism>
<proteinExistence type="predicted"/>
<reference evidence="2" key="1">
    <citation type="submission" date="2023-06" db="EMBL/GenBank/DDBJ databases">
        <title>Genomic of Agaribacillus aureum.</title>
        <authorList>
            <person name="Wang G."/>
        </authorList>
    </citation>
    <scope>NUCLEOTIDE SEQUENCE</scope>
    <source>
        <strain evidence="2">BMA12</strain>
    </source>
</reference>
<sequence length="296" mass="34638">MMKIQSTLAILLLIPFLSLAQNTEEVIQKIRDRYYRINGGSVKLVKQSIQGTDYYLENDKLSIAKKKAQNGRYEYYFDHQNGDYYPYFIYFEPNSTSSSQLRAYYDDNAELVLFKEADIDTTYGQFDNYPFKYLKQDAYNAINLFFNTSIISKYPNDTRVDRILAEVKKINESIISADTIDFYDEGEGSGGKFQYLNEKQMPVKISTFDGGEHGGGILNEYFSNGQLIYSTDEYESWVGFYSRVTVTVKFYERNEPFREDYFDREAPGEVFSKSNDEYFLEWFKVDNVIPSIVYPE</sequence>
<dbReference type="EMBL" id="JAUJEB010000007">
    <property type="protein sequence ID" value="MDN5215791.1"/>
    <property type="molecule type" value="Genomic_DNA"/>
</dbReference>
<evidence type="ECO:0000313" key="2">
    <source>
        <dbReference type="EMBL" id="MDN5215791.1"/>
    </source>
</evidence>
<dbReference type="RefSeq" id="WP_346761128.1">
    <property type="nucleotide sequence ID" value="NZ_JAUJEB010000007.1"/>
</dbReference>
<name>A0ABT8LF03_9BACT</name>
<feature type="chain" id="PRO_5047099474" evidence="1">
    <location>
        <begin position="21"/>
        <end position="296"/>
    </location>
</feature>
<gene>
    <name evidence="2" type="ORF">QQ020_27180</name>
</gene>
<accession>A0ABT8LF03</accession>
<evidence type="ECO:0000313" key="3">
    <source>
        <dbReference type="Proteomes" id="UP001172083"/>
    </source>
</evidence>
<dbReference type="Proteomes" id="UP001172083">
    <property type="component" value="Unassembled WGS sequence"/>
</dbReference>
<feature type="signal peptide" evidence="1">
    <location>
        <begin position="1"/>
        <end position="20"/>
    </location>
</feature>
<comment type="caution">
    <text evidence="2">The sequence shown here is derived from an EMBL/GenBank/DDBJ whole genome shotgun (WGS) entry which is preliminary data.</text>
</comment>